<feature type="transmembrane region" description="Helical" evidence="8">
    <location>
        <begin position="394"/>
        <end position="414"/>
    </location>
</feature>
<dbReference type="PANTHER" id="PTHR24186:SF37">
    <property type="entry name" value="PGG DOMAIN-CONTAINING PROTEIN"/>
    <property type="match status" value="1"/>
</dbReference>
<gene>
    <name evidence="10" type="ORF">COLO4_30786</name>
</gene>
<keyword evidence="5 7" id="KW-0040">ANK repeat</keyword>
<comment type="caution">
    <text evidence="10">The sequence shown here is derived from an EMBL/GenBank/DDBJ whole genome shotgun (WGS) entry which is preliminary data.</text>
</comment>
<proteinExistence type="predicted"/>
<dbReference type="Pfam" id="PF12796">
    <property type="entry name" value="Ank_2"/>
    <property type="match status" value="2"/>
</dbReference>
<evidence type="ECO:0000256" key="2">
    <source>
        <dbReference type="ARBA" id="ARBA00022692"/>
    </source>
</evidence>
<keyword evidence="2 8" id="KW-0812">Transmembrane</keyword>
<keyword evidence="3" id="KW-0677">Repeat</keyword>
<dbReference type="InterPro" id="IPR036770">
    <property type="entry name" value="Ankyrin_rpt-contain_sf"/>
</dbReference>
<evidence type="ECO:0000313" key="10">
    <source>
        <dbReference type="EMBL" id="OMO66072.1"/>
    </source>
</evidence>
<accession>A0A1R3H6W5</accession>
<feature type="repeat" description="ANK" evidence="7">
    <location>
        <begin position="98"/>
        <end position="127"/>
    </location>
</feature>
<dbReference type="Proteomes" id="UP000187203">
    <property type="component" value="Unassembled WGS sequence"/>
</dbReference>
<keyword evidence="4 8" id="KW-1133">Transmembrane helix</keyword>
<dbReference type="Pfam" id="PF13962">
    <property type="entry name" value="PGG"/>
    <property type="match status" value="1"/>
</dbReference>
<keyword evidence="6 8" id="KW-0472">Membrane</keyword>
<reference evidence="11" key="1">
    <citation type="submission" date="2013-09" db="EMBL/GenBank/DDBJ databases">
        <title>Corchorus olitorius genome sequencing.</title>
        <authorList>
            <person name="Alam M."/>
            <person name="Haque M.S."/>
            <person name="Islam M.S."/>
            <person name="Emdad E.M."/>
            <person name="Islam M.M."/>
            <person name="Ahmed B."/>
            <person name="Halim A."/>
            <person name="Hossen Q.M.M."/>
            <person name="Hossain M.Z."/>
            <person name="Ahmed R."/>
            <person name="Khan M.M."/>
            <person name="Islam R."/>
            <person name="Rashid M.M."/>
            <person name="Khan S.A."/>
            <person name="Rahman M.S."/>
            <person name="Alam M."/>
            <person name="Yahiya A.S."/>
            <person name="Khan M.S."/>
            <person name="Azam M.S."/>
            <person name="Haque T."/>
            <person name="Lashkar M.Z.H."/>
            <person name="Akhand A.I."/>
            <person name="Morshed G."/>
            <person name="Roy S."/>
            <person name="Uddin K.S."/>
            <person name="Rabeya T."/>
            <person name="Hossain A.S."/>
            <person name="Chowdhury A."/>
            <person name="Snigdha A.R."/>
            <person name="Mortoza M.S."/>
            <person name="Matin S.A."/>
            <person name="Hoque S.M.E."/>
            <person name="Islam M.K."/>
            <person name="Roy D.K."/>
            <person name="Haider R."/>
            <person name="Moosa M.M."/>
            <person name="Elias S.M."/>
            <person name="Hasan A.M."/>
            <person name="Jahan S."/>
            <person name="Shafiuddin M."/>
            <person name="Mahmood N."/>
            <person name="Shommy N.S."/>
        </authorList>
    </citation>
    <scope>NUCLEOTIDE SEQUENCE [LARGE SCALE GENOMIC DNA]</scope>
    <source>
        <strain evidence="11">cv. O-4</strain>
    </source>
</reference>
<evidence type="ECO:0000256" key="1">
    <source>
        <dbReference type="ARBA" id="ARBA00004141"/>
    </source>
</evidence>
<dbReference type="SMART" id="SM00248">
    <property type="entry name" value="ANK"/>
    <property type="match status" value="5"/>
</dbReference>
<feature type="domain" description="PGG" evidence="9">
    <location>
        <begin position="325"/>
        <end position="447"/>
    </location>
</feature>
<dbReference type="InterPro" id="IPR002110">
    <property type="entry name" value="Ankyrin_rpt"/>
</dbReference>
<feature type="repeat" description="ANK" evidence="7">
    <location>
        <begin position="129"/>
        <end position="151"/>
    </location>
</feature>
<evidence type="ECO:0000256" key="3">
    <source>
        <dbReference type="ARBA" id="ARBA00022737"/>
    </source>
</evidence>
<dbReference type="OrthoDB" id="1000228at2759"/>
<feature type="transmembrane region" description="Helical" evidence="8">
    <location>
        <begin position="467"/>
        <end position="494"/>
    </location>
</feature>
<evidence type="ECO:0000256" key="4">
    <source>
        <dbReference type="ARBA" id="ARBA00022989"/>
    </source>
</evidence>
<dbReference type="AlphaFoldDB" id="A0A1R3H6W5"/>
<protein>
    <recommendedName>
        <fullName evidence="9">PGG domain-containing protein</fullName>
    </recommendedName>
</protein>
<feature type="transmembrane region" description="Helical" evidence="8">
    <location>
        <begin position="426"/>
        <end position="447"/>
    </location>
</feature>
<dbReference type="Gene3D" id="1.25.40.20">
    <property type="entry name" value="Ankyrin repeat-containing domain"/>
    <property type="match status" value="1"/>
</dbReference>
<dbReference type="InterPro" id="IPR026961">
    <property type="entry name" value="PGG_dom"/>
</dbReference>
<evidence type="ECO:0000256" key="5">
    <source>
        <dbReference type="ARBA" id="ARBA00023043"/>
    </source>
</evidence>
<evidence type="ECO:0000259" key="9">
    <source>
        <dbReference type="Pfam" id="PF13962"/>
    </source>
</evidence>
<evidence type="ECO:0000256" key="6">
    <source>
        <dbReference type="ARBA" id="ARBA00023136"/>
    </source>
</evidence>
<name>A0A1R3H6W5_9ROSI</name>
<evidence type="ECO:0000256" key="8">
    <source>
        <dbReference type="SAM" id="Phobius"/>
    </source>
</evidence>
<dbReference type="PROSITE" id="PS50297">
    <property type="entry name" value="ANK_REP_REGION"/>
    <property type="match status" value="2"/>
</dbReference>
<sequence length="517" mass="57878">MEMRPNNITEQLPCFSDIERRPYQDLMFQLYEAALSGSVPTLTTLIRNDPQILHRVSLSPNPETPLHISALAGHVDFTKALLTRKPELASRFDSFKCSPLHLASVEGHGEIVKALLQVNKDVCLVADAEGRIPLHLAAMRGKVEVIQQLVDAQPKSLHQKVNGNYTVLHICIQYDQLEALRQLVTLVNNEDPLMDFRDHGGNSILHLAVMLRQLETIRYLVSIPTIKTEVDTALNNIGMSALDMLEYSARDFKCLEIQDILMRAVVGGENINTSSSNSYQSQAKLPLANGTESYEKQINQGAIKLTKIKGIIKSGYRKFFTHQDNWVEKMQKTLMVVATLTGAMSFQVITNPPGGVWQQDYNETTMPVCRYGFNQTCHAGTAVLAYIYPDDYRYLIINATISFAASFSIVLLAISGLPLKNKFCTWLLILAMVGDIIYTVNTYALALNMVVPERVIDDSGKALDYTLLYGNGLIILVLIFTIISLLLWLLIGLFTITTKILRWWFTISNSPNRPIGI</sequence>
<organism evidence="10 11">
    <name type="scientific">Corchorus olitorius</name>
    <dbReference type="NCBI Taxonomy" id="93759"/>
    <lineage>
        <taxon>Eukaryota</taxon>
        <taxon>Viridiplantae</taxon>
        <taxon>Streptophyta</taxon>
        <taxon>Embryophyta</taxon>
        <taxon>Tracheophyta</taxon>
        <taxon>Spermatophyta</taxon>
        <taxon>Magnoliopsida</taxon>
        <taxon>eudicotyledons</taxon>
        <taxon>Gunneridae</taxon>
        <taxon>Pentapetalae</taxon>
        <taxon>rosids</taxon>
        <taxon>malvids</taxon>
        <taxon>Malvales</taxon>
        <taxon>Malvaceae</taxon>
        <taxon>Grewioideae</taxon>
        <taxon>Apeibeae</taxon>
        <taxon>Corchorus</taxon>
    </lineage>
</organism>
<evidence type="ECO:0000256" key="7">
    <source>
        <dbReference type="PROSITE-ProRule" id="PRU00023"/>
    </source>
</evidence>
<evidence type="ECO:0000313" key="11">
    <source>
        <dbReference type="Proteomes" id="UP000187203"/>
    </source>
</evidence>
<dbReference type="PANTHER" id="PTHR24186">
    <property type="entry name" value="PROTEIN PHOSPHATASE 1 REGULATORY SUBUNIT"/>
    <property type="match status" value="1"/>
</dbReference>
<dbReference type="EMBL" id="AWUE01020789">
    <property type="protein sequence ID" value="OMO66072.1"/>
    <property type="molecule type" value="Genomic_DNA"/>
</dbReference>
<dbReference type="PROSITE" id="PS50088">
    <property type="entry name" value="ANK_REPEAT"/>
    <property type="match status" value="2"/>
</dbReference>
<dbReference type="STRING" id="93759.A0A1R3H6W5"/>
<dbReference type="GO" id="GO:0005886">
    <property type="term" value="C:plasma membrane"/>
    <property type="evidence" value="ECO:0007669"/>
    <property type="project" value="TreeGrafter"/>
</dbReference>
<comment type="subcellular location">
    <subcellularLocation>
        <location evidence="1">Membrane</location>
        <topology evidence="1">Multi-pass membrane protein</topology>
    </subcellularLocation>
</comment>
<dbReference type="SUPFAM" id="SSF48403">
    <property type="entry name" value="Ankyrin repeat"/>
    <property type="match status" value="1"/>
</dbReference>
<keyword evidence="11" id="KW-1185">Reference proteome</keyword>